<dbReference type="RefSeq" id="XP_024405360.1">
    <property type="nucleotide sequence ID" value="XM_024549886.1"/>
</dbReference>
<protein>
    <submittedName>
        <fullName evidence="1">Uncharacterized protein</fullName>
    </submittedName>
</protein>
<sequence>MAIILACSYKRKAFSWSGSRNILTVCTFTLSYTTVTQQQQAWTRKVTQAKATRSRLAAAARAVDNMENHHPALRRGNQATP</sequence>
<dbReference type="EMBL" id="JPDN02000022">
    <property type="protein sequence ID" value="PON24600.1"/>
    <property type="molecule type" value="Genomic_DNA"/>
</dbReference>
<organism evidence="1 2">
    <name type="scientific">Trichoderma gamsii</name>
    <dbReference type="NCBI Taxonomy" id="398673"/>
    <lineage>
        <taxon>Eukaryota</taxon>
        <taxon>Fungi</taxon>
        <taxon>Dikarya</taxon>
        <taxon>Ascomycota</taxon>
        <taxon>Pezizomycotina</taxon>
        <taxon>Sordariomycetes</taxon>
        <taxon>Hypocreomycetidae</taxon>
        <taxon>Hypocreales</taxon>
        <taxon>Hypocreaceae</taxon>
        <taxon>Trichoderma</taxon>
    </lineage>
</organism>
<proteinExistence type="predicted"/>
<name>A0A2P4ZJX4_9HYPO</name>
<dbReference type="GeneID" id="36347642"/>
<dbReference type="AlphaFoldDB" id="A0A2P4ZJX4"/>
<accession>A0A2P4ZJX4</accession>
<dbReference type="Proteomes" id="UP000054821">
    <property type="component" value="Unassembled WGS sequence"/>
</dbReference>
<reference evidence="1 2" key="1">
    <citation type="journal article" date="2016" name="Genome Announc.">
        <title>Draft Whole-Genome Sequence of Trichoderma gamsii T6085, a Promising Biocontrol Agent of Fusarium Head Blight on Wheat.</title>
        <authorList>
            <person name="Baroncelli R."/>
            <person name="Zapparata A."/>
            <person name="Piaggeschi G."/>
            <person name="Sarrocco S."/>
            <person name="Vannacci G."/>
        </authorList>
    </citation>
    <scope>NUCLEOTIDE SEQUENCE [LARGE SCALE GENOMIC DNA]</scope>
    <source>
        <strain evidence="1 2">T6085</strain>
    </source>
</reference>
<keyword evidence="2" id="KW-1185">Reference proteome</keyword>
<comment type="caution">
    <text evidence="1">The sequence shown here is derived from an EMBL/GenBank/DDBJ whole genome shotgun (WGS) entry which is preliminary data.</text>
</comment>
<gene>
    <name evidence="1" type="ORF">TGAM01_v206530</name>
</gene>
<evidence type="ECO:0000313" key="2">
    <source>
        <dbReference type="Proteomes" id="UP000054821"/>
    </source>
</evidence>
<evidence type="ECO:0000313" key="1">
    <source>
        <dbReference type="EMBL" id="PON24600.1"/>
    </source>
</evidence>